<comment type="caution">
    <text evidence="3">The sequence shown here is derived from an EMBL/GenBank/DDBJ whole genome shotgun (WGS) entry which is preliminary data.</text>
</comment>
<dbReference type="Pfam" id="PF05057">
    <property type="entry name" value="DUF676"/>
    <property type="match status" value="1"/>
</dbReference>
<name>A0AAV8SS85_9ROSI</name>
<dbReference type="PANTHER" id="PTHR12482">
    <property type="entry name" value="LIPASE ROG1-RELATED-RELATED"/>
    <property type="match status" value="1"/>
</dbReference>
<proteinExistence type="inferred from homology"/>
<keyword evidence="4" id="KW-1185">Reference proteome</keyword>
<evidence type="ECO:0000313" key="3">
    <source>
        <dbReference type="EMBL" id="KAJ8754861.1"/>
    </source>
</evidence>
<dbReference type="Gene3D" id="3.40.50.1820">
    <property type="entry name" value="alpha/beta hydrolase"/>
    <property type="match status" value="1"/>
</dbReference>
<dbReference type="PANTHER" id="PTHR12482:SF63">
    <property type="entry name" value="DUF676 DOMAIN-CONTAINING PROTEIN"/>
    <property type="match status" value="1"/>
</dbReference>
<dbReference type="AlphaFoldDB" id="A0AAV8SS85"/>
<dbReference type="Proteomes" id="UP001159364">
    <property type="component" value="Linkage Group LG09"/>
</dbReference>
<sequence>MIRRLRCLMGFDQRNWSSPRKVLTNHNLQSLPVHKPSETIHEVAIYIDRFHNLDLFQQGWYQIKVSLHLEGQESTPLGTPARVVQYEEPRLGCEGAYGIWRINDADNSFLTQPFYIKYSRQDVYLSIMISFILSLHAEEGAISSAVILKFELMYTPLIKDGSQLETPVYALPAAVHEFRIPPKALLGLHSYCPIHFDAFYAVLLDASVHIIMLKATCLSPSKDLSQGASPNSKQIVLIKALLQAHDIFCEDIEKVCKAIDQVVDLGNSISNMGHAKFPFISPCILHNMDYNSQASYKLVNGVKKVYGRADLQNDAFLYSLSRDDLSKIIHSLENQILFIWNQFLTFHRANRKKILDYLHDTWAEDRRVEWSIWMVYSKDEVPPYSMSSQVDSSSCQSPLRKLSSPQKLAYDPAQWATMHAELHRQSIAQMRINNRSLQDMHMFGNPSCVPIVTIERVVHPPLQTLNGNIFLSQLDQKDTPNFPRGVIGTAKGSNNFHSEQDGKVLKIVVFVHGFQGHHLDLRLIRNQWLLIDPKIEFLMSEANENKTHGDFKEMGVRLAQEVVCFIKRKIDKASRTGRLRNIKLSFVGHSIGNVILRAALTESILEPYLRYLHTYLSLSGPHLGYMYSSNTLFNSGLWLLKKFKGTQCIHQLTFSDDPDLTNTFLYKLCKEKTLENFKNIILLSSPQDGYIPYHSARIDMSPASMLDYTKRGKVFWDMLSNCLNQIQAPSSEPRIFMRCDISFDTSSQTRNLNAIIGRAAHVEFLESDIFARLIMWSFPELFC</sequence>
<dbReference type="InterPro" id="IPR044294">
    <property type="entry name" value="Lipase-like"/>
</dbReference>
<protein>
    <recommendedName>
        <fullName evidence="2">DUF676 domain-containing protein</fullName>
    </recommendedName>
</protein>
<dbReference type="SUPFAM" id="SSF53474">
    <property type="entry name" value="alpha/beta-Hydrolases"/>
    <property type="match status" value="1"/>
</dbReference>
<evidence type="ECO:0000313" key="4">
    <source>
        <dbReference type="Proteomes" id="UP001159364"/>
    </source>
</evidence>
<dbReference type="FunFam" id="3.40.50.1820:FF:000102">
    <property type="entry name" value="Putative serine esterase family protein"/>
    <property type="match status" value="1"/>
</dbReference>
<dbReference type="InterPro" id="IPR007751">
    <property type="entry name" value="DUF676_lipase-like"/>
</dbReference>
<dbReference type="InterPro" id="IPR029058">
    <property type="entry name" value="AB_hydrolase_fold"/>
</dbReference>
<dbReference type="InterPro" id="IPR022122">
    <property type="entry name" value="DUF3657"/>
</dbReference>
<evidence type="ECO:0000256" key="1">
    <source>
        <dbReference type="ARBA" id="ARBA00007949"/>
    </source>
</evidence>
<accession>A0AAV8SS85</accession>
<reference evidence="3 4" key="1">
    <citation type="submission" date="2021-09" db="EMBL/GenBank/DDBJ databases">
        <title>Genomic insights and catalytic innovation underlie evolution of tropane alkaloids biosynthesis.</title>
        <authorList>
            <person name="Wang Y.-J."/>
            <person name="Tian T."/>
            <person name="Huang J.-P."/>
            <person name="Huang S.-X."/>
        </authorList>
    </citation>
    <scope>NUCLEOTIDE SEQUENCE [LARGE SCALE GENOMIC DNA]</scope>
    <source>
        <strain evidence="3">KIB-2018</strain>
        <tissue evidence="3">Leaf</tissue>
    </source>
</reference>
<gene>
    <name evidence="3" type="ORF">K2173_015373</name>
</gene>
<dbReference type="Pfam" id="PF12394">
    <property type="entry name" value="DUF3657"/>
    <property type="match status" value="1"/>
</dbReference>
<feature type="domain" description="DUF676" evidence="2">
    <location>
        <begin position="505"/>
        <end position="695"/>
    </location>
</feature>
<evidence type="ECO:0000259" key="2">
    <source>
        <dbReference type="Pfam" id="PF05057"/>
    </source>
</evidence>
<organism evidence="3 4">
    <name type="scientific">Erythroxylum novogranatense</name>
    <dbReference type="NCBI Taxonomy" id="1862640"/>
    <lineage>
        <taxon>Eukaryota</taxon>
        <taxon>Viridiplantae</taxon>
        <taxon>Streptophyta</taxon>
        <taxon>Embryophyta</taxon>
        <taxon>Tracheophyta</taxon>
        <taxon>Spermatophyta</taxon>
        <taxon>Magnoliopsida</taxon>
        <taxon>eudicotyledons</taxon>
        <taxon>Gunneridae</taxon>
        <taxon>Pentapetalae</taxon>
        <taxon>rosids</taxon>
        <taxon>fabids</taxon>
        <taxon>Malpighiales</taxon>
        <taxon>Erythroxylaceae</taxon>
        <taxon>Erythroxylum</taxon>
    </lineage>
</organism>
<comment type="similarity">
    <text evidence="1">Belongs to the FAM135 family.</text>
</comment>
<dbReference type="EMBL" id="JAIWQS010000009">
    <property type="protein sequence ID" value="KAJ8754861.1"/>
    <property type="molecule type" value="Genomic_DNA"/>
</dbReference>